<name>A0A075MSS7_9ARCH</name>
<sequence>MRFWLFLLRTREIRSAKKVQTTEQSNFRKGLPSGETVLPQSWAIRELEGSYEHTLAVALIIITWVIRGAEIELDEGYSIMTCHTQGTLLSLSPLLPILIRTCYI</sequence>
<evidence type="ECO:0000313" key="1">
    <source>
        <dbReference type="EMBL" id="AIF82404.1"/>
    </source>
</evidence>
<organism evidence="1 2">
    <name type="scientific">Candidatus Nitrososphaera evergladensis SR1</name>
    <dbReference type="NCBI Taxonomy" id="1459636"/>
    <lineage>
        <taxon>Archaea</taxon>
        <taxon>Nitrososphaerota</taxon>
        <taxon>Nitrososphaeria</taxon>
        <taxon>Nitrososphaerales</taxon>
        <taxon>Nitrososphaeraceae</taxon>
        <taxon>Nitrososphaera</taxon>
    </lineage>
</organism>
<dbReference type="Proteomes" id="UP000028194">
    <property type="component" value="Chromosome"/>
</dbReference>
<gene>
    <name evidence="1" type="ORF">NTE_00322</name>
</gene>
<dbReference type="EMBL" id="CP007174">
    <property type="protein sequence ID" value="AIF82404.1"/>
    <property type="molecule type" value="Genomic_DNA"/>
</dbReference>
<dbReference type="AlphaFoldDB" id="A0A075MSS7"/>
<dbReference type="HOGENOM" id="CLU_2243698_0_0_2"/>
<accession>A0A075MSS7</accession>
<protein>
    <submittedName>
        <fullName evidence="1">Uncharacterized protein</fullName>
    </submittedName>
</protein>
<evidence type="ECO:0000313" key="2">
    <source>
        <dbReference type="Proteomes" id="UP000028194"/>
    </source>
</evidence>
<keyword evidence="2" id="KW-1185">Reference proteome</keyword>
<proteinExistence type="predicted"/>
<reference evidence="1 2" key="1">
    <citation type="journal article" date="2014" name="PLoS ONE">
        <title>Genome Sequence of Candidatus Nitrososphaera evergladensis from Group I.1b Enriched from Everglades Soil Reveals Novel Genomic Features of the Ammonia-Oxidizing Archaea.</title>
        <authorList>
            <person name="Zhalnina K.V."/>
            <person name="Dias R."/>
            <person name="Leonard M.T."/>
            <person name="Dorr de Quadros P."/>
            <person name="Camargo F.A."/>
            <person name="Drew J.C."/>
            <person name="Farmerie W.G."/>
            <person name="Daroub S.H."/>
            <person name="Triplett E.W."/>
        </authorList>
    </citation>
    <scope>NUCLEOTIDE SEQUENCE [LARGE SCALE GENOMIC DNA]</scope>
    <source>
        <strain evidence="1 2">SR1</strain>
    </source>
</reference>
<dbReference type="KEGG" id="nev:NTE_00322"/>